<evidence type="ECO:0000256" key="1">
    <source>
        <dbReference type="SAM" id="Phobius"/>
    </source>
</evidence>
<sequence length="234" mass="26092">MFVLTRETVLNPAALDTRSLPKKVFGRIMPWPRRGICGRDLARLIFEVQILRYVSALIPFLLAMAIWPHLALPIAQAPLPMVIVLSLVEMRVLRLAPEARKRRVDADEAGRRLDRLAFRARGCLRRIAAAHDLREGDLRLVVEQSELARVPPLTLVSVQSAHPAPHLLDLQADDRAILHAGLFDAELTEAHLLAANQREDTYVREVEIDARSVSGHARMAAWIARTGEPVEAGA</sequence>
<organism evidence="2 3">
    <name type="scientific">Roseivivax jejudonensis</name>
    <dbReference type="NCBI Taxonomy" id="1529041"/>
    <lineage>
        <taxon>Bacteria</taxon>
        <taxon>Pseudomonadati</taxon>
        <taxon>Pseudomonadota</taxon>
        <taxon>Alphaproteobacteria</taxon>
        <taxon>Rhodobacterales</taxon>
        <taxon>Roseobacteraceae</taxon>
        <taxon>Roseivivax</taxon>
    </lineage>
</organism>
<gene>
    <name evidence="2" type="ORF">ROJ8625_02620</name>
</gene>
<proteinExistence type="predicted"/>
<name>A0A1X6ZIS1_9RHOB</name>
<keyword evidence="1" id="KW-1133">Transmembrane helix</keyword>
<dbReference type="Proteomes" id="UP000193570">
    <property type="component" value="Unassembled WGS sequence"/>
</dbReference>
<dbReference type="RefSeq" id="WP_085792293.1">
    <property type="nucleotide sequence ID" value="NZ_FWFK01000004.1"/>
</dbReference>
<dbReference type="OrthoDB" id="7852511at2"/>
<keyword evidence="1" id="KW-0472">Membrane</keyword>
<accession>A0A1X6ZIS1</accession>
<dbReference type="AlphaFoldDB" id="A0A1X6ZIS1"/>
<feature type="transmembrane region" description="Helical" evidence="1">
    <location>
        <begin position="50"/>
        <end position="68"/>
    </location>
</feature>
<keyword evidence="3" id="KW-1185">Reference proteome</keyword>
<evidence type="ECO:0000313" key="2">
    <source>
        <dbReference type="EMBL" id="SLN52140.1"/>
    </source>
</evidence>
<evidence type="ECO:0000313" key="3">
    <source>
        <dbReference type="Proteomes" id="UP000193570"/>
    </source>
</evidence>
<keyword evidence="1" id="KW-0812">Transmembrane</keyword>
<reference evidence="2 3" key="1">
    <citation type="submission" date="2017-03" db="EMBL/GenBank/DDBJ databases">
        <authorList>
            <person name="Afonso C.L."/>
            <person name="Miller P.J."/>
            <person name="Scott M.A."/>
            <person name="Spackman E."/>
            <person name="Goraichik I."/>
            <person name="Dimitrov K.M."/>
            <person name="Suarez D.L."/>
            <person name="Swayne D.E."/>
        </authorList>
    </citation>
    <scope>NUCLEOTIDE SEQUENCE [LARGE SCALE GENOMIC DNA]</scope>
    <source>
        <strain evidence="2 3">CECT 8625</strain>
    </source>
</reference>
<protein>
    <submittedName>
        <fullName evidence="2">Uncharacterized protein</fullName>
    </submittedName>
</protein>
<dbReference type="EMBL" id="FWFK01000004">
    <property type="protein sequence ID" value="SLN52140.1"/>
    <property type="molecule type" value="Genomic_DNA"/>
</dbReference>